<dbReference type="EMBL" id="CM018034">
    <property type="protein sequence ID" value="KAA8543547.1"/>
    <property type="molecule type" value="Genomic_DNA"/>
</dbReference>
<keyword evidence="2" id="KW-1185">Reference proteome</keyword>
<name>A0A5J5BP26_9ASTE</name>
<organism evidence="1 2">
    <name type="scientific">Nyssa sinensis</name>
    <dbReference type="NCBI Taxonomy" id="561372"/>
    <lineage>
        <taxon>Eukaryota</taxon>
        <taxon>Viridiplantae</taxon>
        <taxon>Streptophyta</taxon>
        <taxon>Embryophyta</taxon>
        <taxon>Tracheophyta</taxon>
        <taxon>Spermatophyta</taxon>
        <taxon>Magnoliopsida</taxon>
        <taxon>eudicotyledons</taxon>
        <taxon>Gunneridae</taxon>
        <taxon>Pentapetalae</taxon>
        <taxon>asterids</taxon>
        <taxon>Cornales</taxon>
        <taxon>Nyssaceae</taxon>
        <taxon>Nyssa</taxon>
    </lineage>
</organism>
<sequence>MDASHVVDLIGIDTMMIATTGISQPSSSSMIPVVGLIGSPCSQVGTSENFGPVVMKIESKAEESITWKKQQTGLMTEMNIMMEKEDKTRMEDEEKTMVDEDDLTCGNEEITEAMMGKCNEIYSQTSVNKPSSLETSTSTLAGLERQSLQYDVAFGDSKGSKASDEKFINFLKLGPLDDVKRSSDDEIFISRHLPITPWPKYGSCYDYSPALMSSARQDPSIQSSMGSTPEETDSLMRRSCLNFARLLFTKDIRDASVDKLEEWNTAWKRLKDAGFKCGRSYDLLEMFIRYWKEKAGIVKLENIIALEQKEIRTLENKCSDVKEFEEILSRQKEAIKTLTVILNSMRNKKSELGNQSVKVTSRLMDIERRIEFLRKQSSVMQKPWDINCSAVEAEVGIMRAWLCHKFTELESHKEKLELYINQLEEAGFEIKPYD</sequence>
<gene>
    <name evidence="1" type="ORF">F0562_021707</name>
</gene>
<dbReference type="Proteomes" id="UP000325577">
    <property type="component" value="Linkage Group LG11"/>
</dbReference>
<proteinExistence type="predicted"/>
<reference evidence="1 2" key="1">
    <citation type="submission" date="2019-09" db="EMBL/GenBank/DDBJ databases">
        <title>A chromosome-level genome assembly of the Chinese tupelo Nyssa sinensis.</title>
        <authorList>
            <person name="Yang X."/>
            <person name="Kang M."/>
            <person name="Yang Y."/>
            <person name="Xiong H."/>
            <person name="Wang M."/>
            <person name="Zhang Z."/>
            <person name="Wang Z."/>
            <person name="Wu H."/>
            <person name="Ma T."/>
            <person name="Liu J."/>
            <person name="Xi Z."/>
        </authorList>
    </citation>
    <scope>NUCLEOTIDE SEQUENCE [LARGE SCALE GENOMIC DNA]</scope>
    <source>
        <strain evidence="1">J267</strain>
        <tissue evidence="1">Leaf</tissue>
    </source>
</reference>
<evidence type="ECO:0000313" key="2">
    <source>
        <dbReference type="Proteomes" id="UP000325577"/>
    </source>
</evidence>
<protein>
    <submittedName>
        <fullName evidence="1">Uncharacterized protein</fullName>
    </submittedName>
</protein>
<accession>A0A5J5BP26</accession>
<dbReference type="AlphaFoldDB" id="A0A5J5BP26"/>
<evidence type="ECO:0000313" key="1">
    <source>
        <dbReference type="EMBL" id="KAA8543547.1"/>
    </source>
</evidence>